<proteinExistence type="predicted"/>
<sequence>MGYEGQVSQSAFLCFQPFFLDCFTTNIQNMSRVLSSRAFLFNTSKIQLADKYEIIIPTASSRLSAYLYPLLVWDSIKDELKGYMDIGNSRGIHKKRNHKDVIRAREERPHTWHDGPLWWLEPPLWRQVRRGARTLCYNLEDRYTQVFDNRDKFNTTKGKGLEVYCVQGSSFGSRGSLNSRSGMIAMLLQAMWRKAGKTTKLMIRLLLNRFLILVQAPEIKRSRCKLYICKSTPTMDLAFKYGKHWLSKQNM</sequence>
<gene>
    <name evidence="1" type="ORF">BDP27DRAFT_1361410</name>
</gene>
<dbReference type="AlphaFoldDB" id="A0A9P5UBC7"/>
<protein>
    <submittedName>
        <fullName evidence="1">Uncharacterized protein</fullName>
    </submittedName>
</protein>
<evidence type="ECO:0000313" key="2">
    <source>
        <dbReference type="Proteomes" id="UP000772434"/>
    </source>
</evidence>
<comment type="caution">
    <text evidence="1">The sequence shown here is derived from an EMBL/GenBank/DDBJ whole genome shotgun (WGS) entry which is preliminary data.</text>
</comment>
<organism evidence="1 2">
    <name type="scientific">Rhodocollybia butyracea</name>
    <dbReference type="NCBI Taxonomy" id="206335"/>
    <lineage>
        <taxon>Eukaryota</taxon>
        <taxon>Fungi</taxon>
        <taxon>Dikarya</taxon>
        <taxon>Basidiomycota</taxon>
        <taxon>Agaricomycotina</taxon>
        <taxon>Agaricomycetes</taxon>
        <taxon>Agaricomycetidae</taxon>
        <taxon>Agaricales</taxon>
        <taxon>Marasmiineae</taxon>
        <taxon>Omphalotaceae</taxon>
        <taxon>Rhodocollybia</taxon>
    </lineage>
</organism>
<evidence type="ECO:0000313" key="1">
    <source>
        <dbReference type="EMBL" id="KAF9071973.1"/>
    </source>
</evidence>
<accession>A0A9P5UBC7</accession>
<name>A0A9P5UBC7_9AGAR</name>
<dbReference type="Proteomes" id="UP000772434">
    <property type="component" value="Unassembled WGS sequence"/>
</dbReference>
<reference evidence="1" key="1">
    <citation type="submission" date="2020-11" db="EMBL/GenBank/DDBJ databases">
        <authorList>
            <consortium name="DOE Joint Genome Institute"/>
            <person name="Ahrendt S."/>
            <person name="Riley R."/>
            <person name="Andreopoulos W."/>
            <person name="Labutti K."/>
            <person name="Pangilinan J."/>
            <person name="Ruiz-Duenas F.J."/>
            <person name="Barrasa J.M."/>
            <person name="Sanchez-Garcia M."/>
            <person name="Camarero S."/>
            <person name="Miyauchi S."/>
            <person name="Serrano A."/>
            <person name="Linde D."/>
            <person name="Babiker R."/>
            <person name="Drula E."/>
            <person name="Ayuso-Fernandez I."/>
            <person name="Pacheco R."/>
            <person name="Padilla G."/>
            <person name="Ferreira P."/>
            <person name="Barriuso J."/>
            <person name="Kellner H."/>
            <person name="Castanera R."/>
            <person name="Alfaro M."/>
            <person name="Ramirez L."/>
            <person name="Pisabarro A.G."/>
            <person name="Kuo A."/>
            <person name="Tritt A."/>
            <person name="Lipzen A."/>
            <person name="He G."/>
            <person name="Yan M."/>
            <person name="Ng V."/>
            <person name="Cullen D."/>
            <person name="Martin F."/>
            <person name="Rosso M.-N."/>
            <person name="Henrissat B."/>
            <person name="Hibbett D."/>
            <person name="Martinez A.T."/>
            <person name="Grigoriev I.V."/>
        </authorList>
    </citation>
    <scope>NUCLEOTIDE SEQUENCE</scope>
    <source>
        <strain evidence="1">AH 40177</strain>
    </source>
</reference>
<dbReference type="EMBL" id="JADNRY010000028">
    <property type="protein sequence ID" value="KAF9071973.1"/>
    <property type="molecule type" value="Genomic_DNA"/>
</dbReference>
<keyword evidence="2" id="KW-1185">Reference proteome</keyword>